<dbReference type="Pfam" id="PF13470">
    <property type="entry name" value="PIN_3"/>
    <property type="match status" value="1"/>
</dbReference>
<dbReference type="AlphaFoldDB" id="A0A7C5JYZ2"/>
<reference evidence="2" key="1">
    <citation type="journal article" date="2020" name="mSystems">
        <title>Genome- and Community-Level Interaction Insights into Carbon Utilization and Element Cycling Functions of Hydrothermarchaeota in Hydrothermal Sediment.</title>
        <authorList>
            <person name="Zhou Z."/>
            <person name="Liu Y."/>
            <person name="Xu W."/>
            <person name="Pan J."/>
            <person name="Luo Z.H."/>
            <person name="Li M."/>
        </authorList>
    </citation>
    <scope>NUCLEOTIDE SEQUENCE [LARGE SCALE GENOMIC DNA]</scope>
    <source>
        <strain evidence="2">HyVt-93</strain>
    </source>
</reference>
<protein>
    <submittedName>
        <fullName evidence="2">Putative toxin-antitoxin system toxin component, PIN family</fullName>
    </submittedName>
</protein>
<evidence type="ECO:0000313" key="2">
    <source>
        <dbReference type="EMBL" id="HHI01498.1"/>
    </source>
</evidence>
<dbReference type="InterPro" id="IPR002716">
    <property type="entry name" value="PIN_dom"/>
</dbReference>
<gene>
    <name evidence="2" type="ORF">ENL40_08620</name>
</gene>
<proteinExistence type="predicted"/>
<comment type="caution">
    <text evidence="2">The sequence shown here is derived from an EMBL/GenBank/DDBJ whole genome shotgun (WGS) entry which is preliminary data.</text>
</comment>
<dbReference type="InterPro" id="IPR029060">
    <property type="entry name" value="PIN-like_dom_sf"/>
</dbReference>
<dbReference type="SUPFAM" id="SSF88723">
    <property type="entry name" value="PIN domain-like"/>
    <property type="match status" value="1"/>
</dbReference>
<accession>A0A7C5JYZ2</accession>
<dbReference type="NCBIfam" id="TIGR00305">
    <property type="entry name" value="putative toxin-antitoxin system toxin component, PIN family"/>
    <property type="match status" value="1"/>
</dbReference>
<sequence length="76" mass="8607">MKLVMDTNVVLAAMIKPKGLAALLVDLLDKEQFINYASQEALEEVQIKIALLEEEEKLSENWLQVLANFLYGTEII</sequence>
<dbReference type="EMBL" id="DRTU01000348">
    <property type="protein sequence ID" value="HHI01498.1"/>
    <property type="molecule type" value="Genomic_DNA"/>
</dbReference>
<feature type="non-terminal residue" evidence="2">
    <location>
        <position position="76"/>
    </location>
</feature>
<evidence type="ECO:0000259" key="1">
    <source>
        <dbReference type="Pfam" id="PF13470"/>
    </source>
</evidence>
<dbReference type="Proteomes" id="UP000886217">
    <property type="component" value="Unassembled WGS sequence"/>
</dbReference>
<organism evidence="2">
    <name type="scientific">Thermococcus litoralis</name>
    <dbReference type="NCBI Taxonomy" id="2265"/>
    <lineage>
        <taxon>Archaea</taxon>
        <taxon>Methanobacteriati</taxon>
        <taxon>Methanobacteriota</taxon>
        <taxon>Thermococci</taxon>
        <taxon>Thermococcales</taxon>
        <taxon>Thermococcaceae</taxon>
        <taxon>Thermococcus</taxon>
    </lineage>
</organism>
<name>A0A7C5JYZ2_THELI</name>
<dbReference type="InterPro" id="IPR002850">
    <property type="entry name" value="PIN_toxin-like"/>
</dbReference>
<feature type="domain" description="PIN" evidence="1">
    <location>
        <begin position="2"/>
        <end position="47"/>
    </location>
</feature>